<dbReference type="InterPro" id="IPR011042">
    <property type="entry name" value="6-blade_b-propeller_TolB-like"/>
</dbReference>
<dbReference type="SUPFAM" id="SSF56988">
    <property type="entry name" value="Anthrax protective antigen"/>
    <property type="match status" value="1"/>
</dbReference>
<accession>A0A4S8NQ32</accession>
<dbReference type="Pfam" id="PF17957">
    <property type="entry name" value="Big_7"/>
    <property type="match status" value="1"/>
</dbReference>
<dbReference type="InterPro" id="IPR012938">
    <property type="entry name" value="Glc/Sorbosone_DH"/>
</dbReference>
<dbReference type="InterPro" id="IPR013783">
    <property type="entry name" value="Ig-like_fold"/>
</dbReference>
<gene>
    <name evidence="3" type="ORF">E9934_03070</name>
</gene>
<organism evidence="3 4">
    <name type="scientific">Nocardioides caeni</name>
    <dbReference type="NCBI Taxonomy" id="574700"/>
    <lineage>
        <taxon>Bacteria</taxon>
        <taxon>Bacillati</taxon>
        <taxon>Actinomycetota</taxon>
        <taxon>Actinomycetes</taxon>
        <taxon>Propionibacteriales</taxon>
        <taxon>Nocardioidaceae</taxon>
        <taxon>Nocardioides</taxon>
    </lineage>
</organism>
<feature type="domain" description="Glucose/Sorbosone dehydrogenase" evidence="2">
    <location>
        <begin position="319"/>
        <end position="698"/>
    </location>
</feature>
<dbReference type="PANTHER" id="PTHR19328:SF13">
    <property type="entry name" value="HIPL1 PROTEIN"/>
    <property type="match status" value="1"/>
</dbReference>
<sequence length="998" mass="104333">MRRVVGSSVVLGACLVVSLAGWLVLPVALAQAAPHPALLASPATAITGEAVTLRTRLGSRAARPVRVERSTGGRWTTVARTRSDRAGVVSSRQRATAARATYRVVAPAVVHRGRRLPAVVSAVARVTASPQTATAALSTAVGGVVSAAVTVSHVRPGRVVRLQLESGSGWSTLDSAEIGRTRSVRFPAVATATQTAGRRVRAVLAPYDGLPAVVTPVLAPPTAEVDAAADGRDVVVTARTTGAVERVRFFGDGVLIGEDASAPWSVTWSPRIGEHDVVARAVSPLGSTVSPVAMVTTAAVVADSGVAEGFELEEVQGGLELPTSAATLPSGGVLVTEKGGRVLVVEHGEDDGFAPARTVLDLSAEVHSEGDAGLIGLAVDPGFVDNGFVYVSFVRDDSADGVDRRSQQVARFTWDGERLDPASRHVVLGNVGGEACWAEDNVRTPDCVPLIGSAHTIGDLGFDDGGHLLVGVGDGSLYYTPDGVRGRLEALRVQDPEVLAGKVLRIDSETGRGVPGNPLHTGDGSSNASRVLAMGFRNPFRFTHHDGLLVVGDVGEGDVEEIDTLVFDEVIDRPGASVPNFGWPCLEGDGPTPLGVVDAPDSPWQACAAVRADDATLGPSYSYPHVNGGSVSGGVFLDSDAYPAAFRGRYVFGDYAQNHIRTAEVDHHGVVTGVAPFADATAAGGPVKFFTGPDGLVWSVSIMHGSLRRIRWTGDGLADRCPVGTFRRTFHDLDGPDSAFDEEIPPSPYAWLLPYAAIQLPVEAMAPASCVDGIQLSTTGSPWLADGEVDGRAHPGDRFGASWRGRIDVPEGTYRFTVSGSEWVRLWVDGEPVHNFWSNGWWSLEQRQHVVELGAGQHVVRAELVHGDQGLAAADVAWEQVGGPPEVSLDLPANGSVATDNLLSWSITATDPDGGAEPDVVLEVDFLHYTGDALHAHPSSRIVGQRSGSLQVSDEHAPGSGALRVRAVAVDETGSRSRSAPVYVCFAGGAVGPCGPDW</sequence>
<evidence type="ECO:0008006" key="5">
    <source>
        <dbReference type="Google" id="ProtNLM"/>
    </source>
</evidence>
<dbReference type="RefSeq" id="WP_136561319.1">
    <property type="nucleotide sequence ID" value="NZ_BAABLS010000002.1"/>
</dbReference>
<evidence type="ECO:0000313" key="3">
    <source>
        <dbReference type="EMBL" id="THV18605.1"/>
    </source>
</evidence>
<dbReference type="OrthoDB" id="159306at2"/>
<dbReference type="Proteomes" id="UP000307087">
    <property type="component" value="Unassembled WGS sequence"/>
</dbReference>
<feature type="domain" description="PA14" evidence="1">
    <location>
        <begin position="788"/>
        <end position="872"/>
    </location>
</feature>
<keyword evidence="4" id="KW-1185">Reference proteome</keyword>
<dbReference type="AlphaFoldDB" id="A0A4S8NQ32"/>
<protein>
    <recommendedName>
        <fullName evidence="5">Glucose/Sorbosone dehydrogenase domain-containing protein</fullName>
    </recommendedName>
</protein>
<proteinExistence type="predicted"/>
<dbReference type="Gene3D" id="2.120.10.30">
    <property type="entry name" value="TolB, C-terminal domain"/>
    <property type="match status" value="1"/>
</dbReference>
<name>A0A4S8NQ32_9ACTN</name>
<dbReference type="Gene3D" id="2.60.40.10">
    <property type="entry name" value="Immunoglobulins"/>
    <property type="match status" value="2"/>
</dbReference>
<dbReference type="SUPFAM" id="SSF50952">
    <property type="entry name" value="Soluble quinoprotein glucose dehydrogenase"/>
    <property type="match status" value="1"/>
</dbReference>
<comment type="caution">
    <text evidence="3">The sequence shown here is derived from an EMBL/GenBank/DDBJ whole genome shotgun (WGS) entry which is preliminary data.</text>
</comment>
<dbReference type="InterPro" id="IPR011041">
    <property type="entry name" value="Quinoprot_gluc/sorb_DH_b-prop"/>
</dbReference>
<dbReference type="EMBL" id="STGW01000001">
    <property type="protein sequence ID" value="THV18605.1"/>
    <property type="molecule type" value="Genomic_DNA"/>
</dbReference>
<dbReference type="Pfam" id="PF07691">
    <property type="entry name" value="PA14"/>
    <property type="match status" value="1"/>
</dbReference>
<dbReference type="Gene3D" id="3.90.182.10">
    <property type="entry name" value="Toxin - Anthrax Protective Antigen,domain 1"/>
    <property type="match status" value="1"/>
</dbReference>
<dbReference type="Pfam" id="PF07995">
    <property type="entry name" value="GSDH"/>
    <property type="match status" value="1"/>
</dbReference>
<dbReference type="PANTHER" id="PTHR19328">
    <property type="entry name" value="HEDGEHOG-INTERACTING PROTEIN"/>
    <property type="match status" value="1"/>
</dbReference>
<evidence type="ECO:0000259" key="2">
    <source>
        <dbReference type="Pfam" id="PF07995"/>
    </source>
</evidence>
<evidence type="ECO:0000313" key="4">
    <source>
        <dbReference type="Proteomes" id="UP000307087"/>
    </source>
</evidence>
<dbReference type="GO" id="GO:0005975">
    <property type="term" value="P:carbohydrate metabolic process"/>
    <property type="evidence" value="ECO:0007669"/>
    <property type="project" value="UniProtKB-ARBA"/>
</dbReference>
<evidence type="ECO:0000259" key="1">
    <source>
        <dbReference type="Pfam" id="PF07691"/>
    </source>
</evidence>
<reference evidence="3 4" key="1">
    <citation type="journal article" date="2009" name="Int. J. Syst. Evol. Microbiol.">
        <title>Nocardioides caeni sp. nov., isolated from wastewater.</title>
        <authorList>
            <person name="Yoon J.H."/>
            <person name="Kang S.J."/>
            <person name="Park S."/>
            <person name="Kim W."/>
            <person name="Oh T.K."/>
        </authorList>
    </citation>
    <scope>NUCLEOTIDE SEQUENCE [LARGE SCALE GENOMIC DNA]</scope>
    <source>
        <strain evidence="3 4">DSM 23134</strain>
    </source>
</reference>
<dbReference type="InterPro" id="IPR011658">
    <property type="entry name" value="PA14_dom"/>
</dbReference>